<name>A0A5E8BW13_9ASCO</name>
<evidence type="ECO:0000313" key="2">
    <source>
        <dbReference type="Proteomes" id="UP000398389"/>
    </source>
</evidence>
<dbReference type="GO" id="GO:0005737">
    <property type="term" value="C:cytoplasm"/>
    <property type="evidence" value="ECO:0007669"/>
    <property type="project" value="TreeGrafter"/>
</dbReference>
<proteinExistence type="predicted"/>
<evidence type="ECO:0008006" key="3">
    <source>
        <dbReference type="Google" id="ProtNLM"/>
    </source>
</evidence>
<dbReference type="GO" id="GO:0006044">
    <property type="term" value="P:N-acetylglucosamine metabolic process"/>
    <property type="evidence" value="ECO:0007669"/>
    <property type="project" value="TreeGrafter"/>
</dbReference>
<accession>A0A5E8BW13</accession>
<keyword evidence="2" id="KW-1185">Reference proteome</keyword>
<dbReference type="PANTHER" id="PTHR35020:SF2">
    <property type="entry name" value="N-ACETYLGLUCOSAMINE-INDUCED PROTEIN 1"/>
    <property type="match status" value="1"/>
</dbReference>
<dbReference type="OrthoDB" id="10053431at2759"/>
<dbReference type="GeneID" id="43582505"/>
<sequence>MTLESPVIQTLPDDGHDVYYFDDTVPENLAQPMGLVNPKNPLAGLEHIDVLDRDVVILSQTTTPKIFTWEETRDVVERMDLSKFTRLPHDLRNYLRWKYFTDKEYSRIDEKTGERISGILIYILRVRLEGRWGFQFPVYPTNEGRSLFENVASDACILANDFPYALDPKIVHVVVWLRTPISTEPLEYVPDVVTYDIPTTRLTEKSQKLIERFVNVNFVEGLDLTPDRVTWFKNWTGLQSIPALEHFHVMIYDPPLEQLKELYSTGGKQIDIYNL</sequence>
<dbReference type="AlphaFoldDB" id="A0A5E8BW13"/>
<organism evidence="1 2">
    <name type="scientific">Magnusiomyces paraingens</name>
    <dbReference type="NCBI Taxonomy" id="2606893"/>
    <lineage>
        <taxon>Eukaryota</taxon>
        <taxon>Fungi</taxon>
        <taxon>Dikarya</taxon>
        <taxon>Ascomycota</taxon>
        <taxon>Saccharomycotina</taxon>
        <taxon>Dipodascomycetes</taxon>
        <taxon>Dipodascales</taxon>
        <taxon>Dipodascaceae</taxon>
        <taxon>Magnusiomyces</taxon>
    </lineage>
</organism>
<gene>
    <name evidence="1" type="ORF">SAPINGB_P003689</name>
</gene>
<dbReference type="Pfam" id="PF12239">
    <property type="entry name" value="DUF3605"/>
    <property type="match status" value="1"/>
</dbReference>
<dbReference type="RefSeq" id="XP_031854296.1">
    <property type="nucleotide sequence ID" value="XM_031998405.1"/>
</dbReference>
<dbReference type="InterPro" id="IPR022036">
    <property type="entry name" value="DUF3605"/>
</dbReference>
<evidence type="ECO:0000313" key="1">
    <source>
        <dbReference type="EMBL" id="VVT53667.1"/>
    </source>
</evidence>
<dbReference type="PANTHER" id="PTHR35020">
    <property type="entry name" value="N-ACETYLGLUCOSAMINE-INDUCED PROTEIN 1"/>
    <property type="match status" value="1"/>
</dbReference>
<reference evidence="1 2" key="1">
    <citation type="submission" date="2019-09" db="EMBL/GenBank/DDBJ databases">
        <authorList>
            <person name="Brejova B."/>
        </authorList>
    </citation>
    <scope>NUCLEOTIDE SEQUENCE [LARGE SCALE GENOMIC DNA]</scope>
</reference>
<protein>
    <recommendedName>
        <fullName evidence="3">N-acetylglucosamine-induced protein 1</fullName>
    </recommendedName>
</protein>
<dbReference type="Proteomes" id="UP000398389">
    <property type="component" value="Unassembled WGS sequence"/>
</dbReference>
<dbReference type="EMBL" id="CABVLU010000003">
    <property type="protein sequence ID" value="VVT53667.1"/>
    <property type="molecule type" value="Genomic_DNA"/>
</dbReference>